<dbReference type="InterPro" id="IPR013324">
    <property type="entry name" value="RNA_pol_sigma_r3/r4-like"/>
</dbReference>
<dbReference type="InterPro" id="IPR013325">
    <property type="entry name" value="RNA_pol_sigma_r2"/>
</dbReference>
<evidence type="ECO:0000256" key="2">
    <source>
        <dbReference type="ARBA" id="ARBA00023015"/>
    </source>
</evidence>
<organism evidence="7 8">
    <name type="scientific">Neoroseomonas terrae</name>
    <dbReference type="NCBI Taxonomy" id="424799"/>
    <lineage>
        <taxon>Bacteria</taxon>
        <taxon>Pseudomonadati</taxon>
        <taxon>Pseudomonadota</taxon>
        <taxon>Alphaproteobacteria</taxon>
        <taxon>Acetobacterales</taxon>
        <taxon>Acetobacteraceae</taxon>
        <taxon>Neoroseomonas</taxon>
    </lineage>
</organism>
<dbReference type="EMBL" id="JAAEDI010000006">
    <property type="protein sequence ID" value="MBR0649410.1"/>
    <property type="molecule type" value="Genomic_DNA"/>
</dbReference>
<dbReference type="InterPro" id="IPR039425">
    <property type="entry name" value="RNA_pol_sigma-70-like"/>
</dbReference>
<dbReference type="PANTHER" id="PTHR43133:SF53">
    <property type="entry name" value="ECF RNA POLYMERASE SIGMA-E FACTOR"/>
    <property type="match status" value="1"/>
</dbReference>
<evidence type="ECO:0000313" key="8">
    <source>
        <dbReference type="Proteomes" id="UP000698752"/>
    </source>
</evidence>
<evidence type="ECO:0000256" key="3">
    <source>
        <dbReference type="ARBA" id="ARBA00023082"/>
    </source>
</evidence>
<keyword evidence="2" id="KW-0805">Transcription regulation</keyword>
<evidence type="ECO:0000256" key="4">
    <source>
        <dbReference type="ARBA" id="ARBA00023163"/>
    </source>
</evidence>
<keyword evidence="3" id="KW-0731">Sigma factor</keyword>
<feature type="domain" description="RNA polymerase sigma factor 70 region 4 type 2" evidence="6">
    <location>
        <begin position="184"/>
        <end position="234"/>
    </location>
</feature>
<dbReference type="InterPro" id="IPR036388">
    <property type="entry name" value="WH-like_DNA-bd_sf"/>
</dbReference>
<dbReference type="InterPro" id="IPR013249">
    <property type="entry name" value="RNA_pol_sigma70_r4_t2"/>
</dbReference>
<dbReference type="PANTHER" id="PTHR43133">
    <property type="entry name" value="RNA POLYMERASE ECF-TYPE SIGMA FACTO"/>
    <property type="match status" value="1"/>
</dbReference>
<dbReference type="SUPFAM" id="SSF88946">
    <property type="entry name" value="Sigma2 domain of RNA polymerase sigma factors"/>
    <property type="match status" value="1"/>
</dbReference>
<protein>
    <submittedName>
        <fullName evidence="7">Sigma-70 family RNA polymerase sigma factor</fullName>
    </submittedName>
</protein>
<feature type="domain" description="RNA polymerase sigma-70 region 2" evidence="5">
    <location>
        <begin position="64"/>
        <end position="130"/>
    </location>
</feature>
<proteinExistence type="inferred from homology"/>
<comment type="similarity">
    <text evidence="1">Belongs to the sigma-70 factor family. ECF subfamily.</text>
</comment>
<keyword evidence="4" id="KW-0804">Transcription</keyword>
<gene>
    <name evidence="7" type="ORF">GXW78_07030</name>
</gene>
<dbReference type="InterPro" id="IPR014284">
    <property type="entry name" value="RNA_pol_sigma-70_dom"/>
</dbReference>
<dbReference type="InterPro" id="IPR007627">
    <property type="entry name" value="RNA_pol_sigma70_r2"/>
</dbReference>
<evidence type="ECO:0000259" key="5">
    <source>
        <dbReference type="Pfam" id="PF04542"/>
    </source>
</evidence>
<dbReference type="Pfam" id="PF04542">
    <property type="entry name" value="Sigma70_r2"/>
    <property type="match status" value="1"/>
</dbReference>
<comment type="caution">
    <text evidence="7">The sequence shown here is derived from an EMBL/GenBank/DDBJ whole genome shotgun (WGS) entry which is preliminary data.</text>
</comment>
<sequence>MAGYSSSRIAQRGVRRHRPALHRRLRCGSRRPTIRRRQQGGSVEDEALLLARLRAGEEAAFRTLVRARHGRLLRLAGVFLRSRASAEEVVQDTWIAVITGLDGYAGQAPLAAWINGIVVNKARSRAVRDGRQVSFSDLARPEMAGEALDPERFLPDGHWAERVDPWNALTPEREAGDREVLDGVAQALDALPPAQRAVVVMRDVEGLEPAAICAALEISEANLRVLLHRARVRLRDAAARLVGATN</sequence>
<accession>A0ABS5EEF4</accession>
<name>A0ABS5EEF4_9PROT</name>
<dbReference type="Gene3D" id="1.10.1740.10">
    <property type="match status" value="1"/>
</dbReference>
<keyword evidence="8" id="KW-1185">Reference proteome</keyword>
<dbReference type="Proteomes" id="UP000698752">
    <property type="component" value="Unassembled WGS sequence"/>
</dbReference>
<evidence type="ECO:0000256" key="1">
    <source>
        <dbReference type="ARBA" id="ARBA00010641"/>
    </source>
</evidence>
<dbReference type="Gene3D" id="1.10.10.10">
    <property type="entry name" value="Winged helix-like DNA-binding domain superfamily/Winged helix DNA-binding domain"/>
    <property type="match status" value="1"/>
</dbReference>
<dbReference type="SUPFAM" id="SSF88659">
    <property type="entry name" value="Sigma3 and sigma4 domains of RNA polymerase sigma factors"/>
    <property type="match status" value="1"/>
</dbReference>
<dbReference type="CDD" id="cd06171">
    <property type="entry name" value="Sigma70_r4"/>
    <property type="match status" value="1"/>
</dbReference>
<evidence type="ECO:0000313" key="7">
    <source>
        <dbReference type="EMBL" id="MBR0649410.1"/>
    </source>
</evidence>
<dbReference type="NCBIfam" id="TIGR02937">
    <property type="entry name" value="sigma70-ECF"/>
    <property type="match status" value="1"/>
</dbReference>
<dbReference type="Pfam" id="PF08281">
    <property type="entry name" value="Sigma70_r4_2"/>
    <property type="match status" value="1"/>
</dbReference>
<evidence type="ECO:0000259" key="6">
    <source>
        <dbReference type="Pfam" id="PF08281"/>
    </source>
</evidence>
<reference evidence="8" key="1">
    <citation type="journal article" date="2021" name="Syst. Appl. Microbiol.">
        <title>Roseomonas hellenica sp. nov., isolated from roots of wild-growing Alkanna tinctoria.</title>
        <authorList>
            <person name="Rat A."/>
            <person name="Naranjo H.D."/>
            <person name="Lebbe L."/>
            <person name="Cnockaert M."/>
            <person name="Krigas N."/>
            <person name="Grigoriadou K."/>
            <person name="Maloupa E."/>
            <person name="Willems A."/>
        </authorList>
    </citation>
    <scope>NUCLEOTIDE SEQUENCE [LARGE SCALE GENOMIC DNA]</scope>
    <source>
        <strain evidence="8">LMG 31159</strain>
    </source>
</reference>